<evidence type="ECO:0000259" key="7">
    <source>
        <dbReference type="PROSITE" id="PS50157"/>
    </source>
</evidence>
<proteinExistence type="predicted"/>
<feature type="domain" description="C2H2-type" evidence="7">
    <location>
        <begin position="385"/>
        <end position="413"/>
    </location>
</feature>
<dbReference type="AlphaFoldDB" id="A0A3N4IGQ2"/>
<dbReference type="Pfam" id="PF00929">
    <property type="entry name" value="RNase_T"/>
    <property type="match status" value="1"/>
</dbReference>
<keyword evidence="9" id="KW-1185">Reference proteome</keyword>
<evidence type="ECO:0000313" key="8">
    <source>
        <dbReference type="EMBL" id="RPA85325.1"/>
    </source>
</evidence>
<dbReference type="SMART" id="SM00355">
    <property type="entry name" value="ZnF_C2H2"/>
    <property type="match status" value="18"/>
</dbReference>
<feature type="domain" description="C2H2-type" evidence="7">
    <location>
        <begin position="308"/>
        <end position="330"/>
    </location>
</feature>
<dbReference type="Proteomes" id="UP000275078">
    <property type="component" value="Unassembled WGS sequence"/>
</dbReference>
<dbReference type="PANTHER" id="PTHR24379:SF121">
    <property type="entry name" value="C2H2-TYPE DOMAIN-CONTAINING PROTEIN"/>
    <property type="match status" value="1"/>
</dbReference>
<dbReference type="PROSITE" id="PS50157">
    <property type="entry name" value="ZINC_FINGER_C2H2_2"/>
    <property type="match status" value="11"/>
</dbReference>
<feature type="domain" description="C2H2-type" evidence="7">
    <location>
        <begin position="6"/>
        <end position="29"/>
    </location>
</feature>
<evidence type="ECO:0000256" key="6">
    <source>
        <dbReference type="SAM" id="MobiDB-lite"/>
    </source>
</evidence>
<dbReference type="PANTHER" id="PTHR24379">
    <property type="entry name" value="KRAB AND ZINC FINGER DOMAIN-CONTAINING"/>
    <property type="match status" value="1"/>
</dbReference>
<keyword evidence="4" id="KW-0862">Zinc</keyword>
<dbReference type="Pfam" id="PF12874">
    <property type="entry name" value="zf-met"/>
    <property type="match status" value="1"/>
</dbReference>
<dbReference type="InterPro" id="IPR013087">
    <property type="entry name" value="Znf_C2H2_type"/>
</dbReference>
<dbReference type="GO" id="GO:0003676">
    <property type="term" value="F:nucleic acid binding"/>
    <property type="evidence" value="ECO:0007669"/>
    <property type="project" value="InterPro"/>
</dbReference>
<feature type="domain" description="C2H2-type" evidence="7">
    <location>
        <begin position="461"/>
        <end position="491"/>
    </location>
</feature>
<dbReference type="EMBL" id="ML119654">
    <property type="protein sequence ID" value="RPA85325.1"/>
    <property type="molecule type" value="Genomic_DNA"/>
</dbReference>
<sequence length="833" mass="93246">MAGTIHYCSDCDRIFSTWQALKVHDSAMHFHICYICKGRTFRTHESFQAHNYAKHDDNECPSCLRQCATNEGLQKHFLAAHALACYSCDRVFASESALDAHNVDKHNVPCHLCDLAFASIEDWRVHDDLMHTFSCDLCEREFRSSKALEAHCYAKKHYTCYNCDVVFFSEEELSSHDASYHSFSCQFCSRVLRSAQALASHHSAKHVFRCGSCVRQFQSDQALESHRLACHSFRCSSCDKEFGTELALENHILDRHTFTCGICLYRFDSSSLLEAHDLEAHTLACEFCDRQFRSRPALNNHLLAEHAFRCDHCSGTFESQSLLDNHLRSHMHHCNLCPDVFWSTTALQQHKSSCHSFKCPSCKSGAFVFATEGLLSAHIIGSHGFKCSSCKLGFATQNELNKHCVFIHLLKKPTQRETGNISAQLLNKEVMEEDRYLCERCNERFPTRRQLNAHSLANHPSICAQCDRVFVSEASLQDHISKSPLHTQSVPSAFSFTGPFVTGLAYEVPNSSASESTESGTASAAPSIHYKQQRWTTVPSPTRGSVLRDLQAAVHTKEELEAAKASLPQNGVLARSQSQASSTSRQAVVIDCEMVGVGYNGQTLAYICAVDFLTGEVLVDSFVYPQNIDGVTDWRTRITGFRKSDMLEADSAGRTLAGAQGARNALLNFITSETIIIGHAVRNDLQQLQIAHSKVVDSQILLRAHTAGRNVGLKNACNGLLGKIIQEHGSGGAGHDCLEDVYASRELVLFFLDTNNKSALEKWGAKWRSERGALRRPPAVSYRSARSTKMLNISDLDDDDDYDWNAHITDLCGGYNPWIKEWMPGWRDSSYLY</sequence>
<organism evidence="8 9">
    <name type="scientific">Ascobolus immersus RN42</name>
    <dbReference type="NCBI Taxonomy" id="1160509"/>
    <lineage>
        <taxon>Eukaryota</taxon>
        <taxon>Fungi</taxon>
        <taxon>Dikarya</taxon>
        <taxon>Ascomycota</taxon>
        <taxon>Pezizomycotina</taxon>
        <taxon>Pezizomycetes</taxon>
        <taxon>Pezizales</taxon>
        <taxon>Ascobolaceae</taxon>
        <taxon>Ascobolus</taxon>
    </lineage>
</organism>
<dbReference type="InterPro" id="IPR036236">
    <property type="entry name" value="Znf_C2H2_sf"/>
</dbReference>
<reference evidence="8 9" key="1">
    <citation type="journal article" date="2018" name="Nat. Ecol. Evol.">
        <title>Pezizomycetes genomes reveal the molecular basis of ectomycorrhizal truffle lifestyle.</title>
        <authorList>
            <person name="Murat C."/>
            <person name="Payen T."/>
            <person name="Noel B."/>
            <person name="Kuo A."/>
            <person name="Morin E."/>
            <person name="Chen J."/>
            <person name="Kohler A."/>
            <person name="Krizsan K."/>
            <person name="Balestrini R."/>
            <person name="Da Silva C."/>
            <person name="Montanini B."/>
            <person name="Hainaut M."/>
            <person name="Levati E."/>
            <person name="Barry K.W."/>
            <person name="Belfiori B."/>
            <person name="Cichocki N."/>
            <person name="Clum A."/>
            <person name="Dockter R.B."/>
            <person name="Fauchery L."/>
            <person name="Guy J."/>
            <person name="Iotti M."/>
            <person name="Le Tacon F."/>
            <person name="Lindquist E.A."/>
            <person name="Lipzen A."/>
            <person name="Malagnac F."/>
            <person name="Mello A."/>
            <person name="Molinier V."/>
            <person name="Miyauchi S."/>
            <person name="Poulain J."/>
            <person name="Riccioni C."/>
            <person name="Rubini A."/>
            <person name="Sitrit Y."/>
            <person name="Splivallo R."/>
            <person name="Traeger S."/>
            <person name="Wang M."/>
            <person name="Zifcakova L."/>
            <person name="Wipf D."/>
            <person name="Zambonelli A."/>
            <person name="Paolocci F."/>
            <person name="Nowrousian M."/>
            <person name="Ottonello S."/>
            <person name="Baldrian P."/>
            <person name="Spatafora J.W."/>
            <person name="Henrissat B."/>
            <person name="Nagy L.G."/>
            <person name="Aury J.M."/>
            <person name="Wincker P."/>
            <person name="Grigoriev I.V."/>
            <person name="Bonfante P."/>
            <person name="Martin F.M."/>
        </authorList>
    </citation>
    <scope>NUCLEOTIDE SEQUENCE [LARGE SCALE GENOMIC DNA]</scope>
    <source>
        <strain evidence="8 9">RN42</strain>
    </source>
</reference>
<dbReference type="OrthoDB" id="16516at2759"/>
<name>A0A3N4IGQ2_ASCIM</name>
<feature type="domain" description="C2H2-type" evidence="7">
    <location>
        <begin position="283"/>
        <end position="307"/>
    </location>
</feature>
<feature type="region of interest" description="Disordered" evidence="6">
    <location>
        <begin position="511"/>
        <end position="531"/>
    </location>
</feature>
<accession>A0A3N4IGQ2</accession>
<dbReference type="SMART" id="SM00479">
    <property type="entry name" value="EXOIII"/>
    <property type="match status" value="1"/>
</dbReference>
<dbReference type="Pfam" id="PF13912">
    <property type="entry name" value="zf-C2H2_6"/>
    <property type="match status" value="3"/>
</dbReference>
<evidence type="ECO:0000256" key="2">
    <source>
        <dbReference type="ARBA" id="ARBA00022737"/>
    </source>
</evidence>
<dbReference type="Gene3D" id="3.30.160.60">
    <property type="entry name" value="Classic Zinc Finger"/>
    <property type="match status" value="4"/>
</dbReference>
<evidence type="ECO:0000313" key="9">
    <source>
        <dbReference type="Proteomes" id="UP000275078"/>
    </source>
</evidence>
<evidence type="ECO:0000256" key="4">
    <source>
        <dbReference type="ARBA" id="ARBA00022833"/>
    </source>
</evidence>
<dbReference type="Gene3D" id="3.30.420.10">
    <property type="entry name" value="Ribonuclease H-like superfamily/Ribonuclease H"/>
    <property type="match status" value="1"/>
</dbReference>
<feature type="domain" description="C2H2-type" evidence="7">
    <location>
        <begin position="133"/>
        <end position="157"/>
    </location>
</feature>
<dbReference type="InterPro" id="IPR013520">
    <property type="entry name" value="Ribonucl_H"/>
</dbReference>
<feature type="domain" description="C2H2-type" evidence="7">
    <location>
        <begin position="332"/>
        <end position="360"/>
    </location>
</feature>
<dbReference type="InterPro" id="IPR036397">
    <property type="entry name" value="RNaseH_sf"/>
</dbReference>
<dbReference type="Pfam" id="PF00096">
    <property type="entry name" value="zf-C2H2"/>
    <property type="match status" value="2"/>
</dbReference>
<dbReference type="PROSITE" id="PS00028">
    <property type="entry name" value="ZINC_FINGER_C2H2_1"/>
    <property type="match status" value="12"/>
</dbReference>
<feature type="compositionally biased region" description="Low complexity" evidence="6">
    <location>
        <begin position="511"/>
        <end position="527"/>
    </location>
</feature>
<evidence type="ECO:0000256" key="3">
    <source>
        <dbReference type="ARBA" id="ARBA00022771"/>
    </source>
</evidence>
<dbReference type="SUPFAM" id="SSF57667">
    <property type="entry name" value="beta-beta-alpha zinc fingers"/>
    <property type="match status" value="2"/>
</dbReference>
<evidence type="ECO:0000256" key="5">
    <source>
        <dbReference type="PROSITE-ProRule" id="PRU00042"/>
    </source>
</evidence>
<dbReference type="GO" id="GO:0008270">
    <property type="term" value="F:zinc ion binding"/>
    <property type="evidence" value="ECO:0007669"/>
    <property type="project" value="UniProtKB-KW"/>
</dbReference>
<feature type="domain" description="C2H2-type" evidence="7">
    <location>
        <begin position="158"/>
        <end position="182"/>
    </location>
</feature>
<dbReference type="CDD" id="cd06137">
    <property type="entry name" value="DEDDh_RNase"/>
    <property type="match status" value="1"/>
</dbReference>
<evidence type="ECO:0000256" key="1">
    <source>
        <dbReference type="ARBA" id="ARBA00022723"/>
    </source>
</evidence>
<keyword evidence="2" id="KW-0677">Repeat</keyword>
<protein>
    <recommendedName>
        <fullName evidence="7">C2H2-type domain-containing protein</fullName>
    </recommendedName>
</protein>
<keyword evidence="3 5" id="KW-0863">Zinc-finger</keyword>
<feature type="domain" description="C2H2-type" evidence="7">
    <location>
        <begin position="436"/>
        <end position="459"/>
    </location>
</feature>
<dbReference type="STRING" id="1160509.A0A3N4IGQ2"/>
<keyword evidence="1" id="KW-0479">Metal-binding</keyword>
<dbReference type="SUPFAM" id="SSF53098">
    <property type="entry name" value="Ribonuclease H-like"/>
    <property type="match status" value="1"/>
</dbReference>
<feature type="domain" description="C2H2-type" evidence="7">
    <location>
        <begin position="233"/>
        <end position="257"/>
    </location>
</feature>
<feature type="domain" description="C2H2-type" evidence="7">
    <location>
        <begin position="208"/>
        <end position="232"/>
    </location>
</feature>
<dbReference type="InterPro" id="IPR012337">
    <property type="entry name" value="RNaseH-like_sf"/>
</dbReference>
<gene>
    <name evidence="8" type="ORF">BJ508DRAFT_7022</name>
</gene>